<dbReference type="InterPro" id="IPR018485">
    <property type="entry name" value="FGGY_C"/>
</dbReference>
<proteinExistence type="inferred from homology"/>
<evidence type="ECO:0000256" key="2">
    <source>
        <dbReference type="ARBA" id="ARBA00022679"/>
    </source>
</evidence>
<name>A0ABS6EHJ6_9CLOT</name>
<dbReference type="CDD" id="cd07779">
    <property type="entry name" value="ASKHA_NBD_FGGY_YgcE-like"/>
    <property type="match status" value="1"/>
</dbReference>
<protein>
    <submittedName>
        <fullName evidence="6">FGGY-family carbohydrate kinase</fullName>
    </submittedName>
</protein>
<comment type="similarity">
    <text evidence="1">Belongs to the FGGY kinase family.</text>
</comment>
<evidence type="ECO:0000259" key="4">
    <source>
        <dbReference type="Pfam" id="PF00370"/>
    </source>
</evidence>
<comment type="caution">
    <text evidence="6">The sequence shown here is derived from an EMBL/GenBank/DDBJ whole genome shotgun (WGS) entry which is preliminary data.</text>
</comment>
<dbReference type="GO" id="GO:0016301">
    <property type="term" value="F:kinase activity"/>
    <property type="evidence" value="ECO:0007669"/>
    <property type="project" value="UniProtKB-KW"/>
</dbReference>
<dbReference type="RefSeq" id="WP_216439155.1">
    <property type="nucleotide sequence ID" value="NZ_JAHLQF010000002.1"/>
</dbReference>
<dbReference type="PIRSF" id="PIRSF000538">
    <property type="entry name" value="GlpK"/>
    <property type="match status" value="1"/>
</dbReference>
<feature type="domain" description="Carbohydrate kinase FGGY N-terminal" evidence="4">
    <location>
        <begin position="5"/>
        <end position="253"/>
    </location>
</feature>
<evidence type="ECO:0000259" key="5">
    <source>
        <dbReference type="Pfam" id="PF02782"/>
    </source>
</evidence>
<evidence type="ECO:0000313" key="7">
    <source>
        <dbReference type="Proteomes" id="UP000726170"/>
    </source>
</evidence>
<dbReference type="PANTHER" id="PTHR43095">
    <property type="entry name" value="SUGAR KINASE"/>
    <property type="match status" value="1"/>
</dbReference>
<dbReference type="Pfam" id="PF00370">
    <property type="entry name" value="FGGY_N"/>
    <property type="match status" value="1"/>
</dbReference>
<sequence length="525" mass="59610">MEPLILSIDCGTQSVRALLFDRYGELKGKKKVEFEPYISKNPGWAEQDPNVYYNAICSATKALKEEVEELWQQVIGVSITTQRDTCVNVDINGEPLRYCILWLDQRDALCTEKFSMGKRLAFRTVGMNEAVDITMRKSKSHWIKQNQPEIWQNTYKYLMLSGYLNYKLTGKFIDSIGNQVGHIPFDYKKKQWPQSDNSYKWHLFGVEREKLPQLIEVGDIIGKITEKASKDTGIIEGTAVIASASDKACETLGNGCMSSDCASISFGTTATVQTTSKEYFEPIPFMPAYPAAMKGYYNPEVEIFRGYWMITWFKKEFAHREMIEAQERNIPPEEVLNEKLIKIPPGSQGLMLQPYWTPGLKMPEAKGAIIGFSDVHTRAHIYRAIIEGINYGLLDGIDKIESKSHKKINKVFLSGGGSQSDIICEITSDMLNRPIYKVQTYETSGLGASIIAFVALGVYESYSEAIENMVNYTKNYKPNSENVKIYSQLYNNVYQKIYPALKGLYKEIREITGHENLSKEDGCNE</sequence>
<accession>A0ABS6EHJ6</accession>
<evidence type="ECO:0000313" key="6">
    <source>
        <dbReference type="EMBL" id="MBU5484695.1"/>
    </source>
</evidence>
<dbReference type="Pfam" id="PF02782">
    <property type="entry name" value="FGGY_C"/>
    <property type="match status" value="1"/>
</dbReference>
<reference evidence="6 7" key="1">
    <citation type="submission" date="2021-06" db="EMBL/GenBank/DDBJ databases">
        <authorList>
            <person name="Sun Q."/>
            <person name="Li D."/>
        </authorList>
    </citation>
    <scope>NUCLEOTIDE SEQUENCE [LARGE SCALE GENOMIC DNA]</scope>
    <source>
        <strain evidence="6 7">MSJ-11</strain>
    </source>
</reference>
<dbReference type="EMBL" id="JAHLQF010000002">
    <property type="protein sequence ID" value="MBU5484695.1"/>
    <property type="molecule type" value="Genomic_DNA"/>
</dbReference>
<dbReference type="Proteomes" id="UP000726170">
    <property type="component" value="Unassembled WGS sequence"/>
</dbReference>
<evidence type="ECO:0000256" key="3">
    <source>
        <dbReference type="ARBA" id="ARBA00022777"/>
    </source>
</evidence>
<dbReference type="PANTHER" id="PTHR43095:SF5">
    <property type="entry name" value="XYLULOSE KINASE"/>
    <property type="match status" value="1"/>
</dbReference>
<keyword evidence="3 6" id="KW-0418">Kinase</keyword>
<dbReference type="InterPro" id="IPR018484">
    <property type="entry name" value="FGGY_N"/>
</dbReference>
<evidence type="ECO:0000256" key="1">
    <source>
        <dbReference type="ARBA" id="ARBA00009156"/>
    </source>
</evidence>
<keyword evidence="7" id="KW-1185">Reference proteome</keyword>
<dbReference type="InterPro" id="IPR000577">
    <property type="entry name" value="Carb_kinase_FGGY"/>
</dbReference>
<dbReference type="InterPro" id="IPR050406">
    <property type="entry name" value="FGGY_Carb_Kinase"/>
</dbReference>
<gene>
    <name evidence="6" type="ORF">KQI86_10155</name>
</gene>
<organism evidence="6 7">
    <name type="scientific">Clostridium mobile</name>
    <dbReference type="NCBI Taxonomy" id="2841512"/>
    <lineage>
        <taxon>Bacteria</taxon>
        <taxon>Bacillati</taxon>
        <taxon>Bacillota</taxon>
        <taxon>Clostridia</taxon>
        <taxon>Eubacteriales</taxon>
        <taxon>Clostridiaceae</taxon>
        <taxon>Clostridium</taxon>
    </lineage>
</organism>
<feature type="domain" description="Carbohydrate kinase FGGY C-terminal" evidence="5">
    <location>
        <begin position="262"/>
        <end position="456"/>
    </location>
</feature>
<keyword evidence="2" id="KW-0808">Transferase</keyword>